<gene>
    <name evidence="1" type="ORF">Enr17x_41160</name>
</gene>
<dbReference type="RefSeq" id="WP_145311432.1">
    <property type="nucleotide sequence ID" value="NZ_CP037452.1"/>
</dbReference>
<sequence length="279" mass="32885">MLPRFRLIDPLRLFPRLIPGLKPGFRLPFRLADPRRLLPGLKPGVRSRFRELELKPDDPERDRVLLPGRNPGFLLLLLLRGREENEFREEPDRLLRDEFPGLDGRRVDRLIRLEPEPNERDEPAFRGRLLLCEGALRLEEKLPREKELPPEDRERENPLDRLPLLRDIRPEELPLDERPLEWLPPPRDILPPRLPPPRLPPPRPPRWAKLSSSLINITESNVKVKTVNCFISHTFSISERNLIDLYCAGHERGKERVHLLEVRKNNCVQQFLFEIESSK</sequence>
<keyword evidence="2" id="KW-1185">Reference proteome</keyword>
<organism evidence="1 2">
    <name type="scientific">Gimesia fumaroli</name>
    <dbReference type="NCBI Taxonomy" id="2527976"/>
    <lineage>
        <taxon>Bacteria</taxon>
        <taxon>Pseudomonadati</taxon>
        <taxon>Planctomycetota</taxon>
        <taxon>Planctomycetia</taxon>
        <taxon>Planctomycetales</taxon>
        <taxon>Planctomycetaceae</taxon>
        <taxon>Gimesia</taxon>
    </lineage>
</organism>
<evidence type="ECO:0000313" key="2">
    <source>
        <dbReference type="Proteomes" id="UP000318313"/>
    </source>
</evidence>
<protein>
    <submittedName>
        <fullName evidence="1">Uncharacterized protein</fullName>
    </submittedName>
</protein>
<reference evidence="1 2" key="1">
    <citation type="submission" date="2019-03" db="EMBL/GenBank/DDBJ databases">
        <title>Deep-cultivation of Planctomycetes and their phenomic and genomic characterization uncovers novel biology.</title>
        <authorList>
            <person name="Wiegand S."/>
            <person name="Jogler M."/>
            <person name="Boedeker C."/>
            <person name="Pinto D."/>
            <person name="Vollmers J."/>
            <person name="Rivas-Marin E."/>
            <person name="Kohn T."/>
            <person name="Peeters S.H."/>
            <person name="Heuer A."/>
            <person name="Rast P."/>
            <person name="Oberbeckmann S."/>
            <person name="Bunk B."/>
            <person name="Jeske O."/>
            <person name="Meyerdierks A."/>
            <person name="Storesund J.E."/>
            <person name="Kallscheuer N."/>
            <person name="Luecker S."/>
            <person name="Lage O.M."/>
            <person name="Pohl T."/>
            <person name="Merkel B.J."/>
            <person name="Hornburger P."/>
            <person name="Mueller R.-W."/>
            <person name="Bruemmer F."/>
            <person name="Labrenz M."/>
            <person name="Spormann A.M."/>
            <person name="Op den Camp H."/>
            <person name="Overmann J."/>
            <person name="Amann R."/>
            <person name="Jetten M.S.M."/>
            <person name="Mascher T."/>
            <person name="Medema M.H."/>
            <person name="Devos D.P."/>
            <person name="Kaster A.-K."/>
            <person name="Ovreas L."/>
            <person name="Rohde M."/>
            <person name="Galperin M.Y."/>
            <person name="Jogler C."/>
        </authorList>
    </citation>
    <scope>NUCLEOTIDE SEQUENCE [LARGE SCALE GENOMIC DNA]</scope>
    <source>
        <strain evidence="1 2">Enr17</strain>
    </source>
</reference>
<evidence type="ECO:0000313" key="1">
    <source>
        <dbReference type="EMBL" id="QDV52057.1"/>
    </source>
</evidence>
<accession>A0A518IG36</accession>
<proteinExistence type="predicted"/>
<name>A0A518IG36_9PLAN</name>
<dbReference type="EMBL" id="CP037452">
    <property type="protein sequence ID" value="QDV52057.1"/>
    <property type="molecule type" value="Genomic_DNA"/>
</dbReference>
<dbReference type="KEGG" id="gfm:Enr17x_41160"/>
<dbReference type="Proteomes" id="UP000318313">
    <property type="component" value="Chromosome"/>
</dbReference>
<dbReference type="AlphaFoldDB" id="A0A518IG36"/>